<evidence type="ECO:0000256" key="1">
    <source>
        <dbReference type="SAM" id="Phobius"/>
    </source>
</evidence>
<dbReference type="HOGENOM" id="CLU_2207083_0_0_11"/>
<keyword evidence="3" id="KW-1185">Reference proteome</keyword>
<dbReference type="PATRIC" id="fig|710421.3.peg.556"/>
<keyword evidence="1" id="KW-0472">Membrane</keyword>
<dbReference type="eggNOG" id="ENOG5031QBG">
    <property type="taxonomic scope" value="Bacteria"/>
</dbReference>
<name>I4BDM3_MYCCN</name>
<dbReference type="KEGG" id="mcb:Mycch_0562"/>
<feature type="transmembrane region" description="Helical" evidence="1">
    <location>
        <begin position="6"/>
        <end position="27"/>
    </location>
</feature>
<gene>
    <name evidence="2" type="ordered locus">Mycch_0562</name>
</gene>
<accession>I4BDM3</accession>
<reference evidence="2 3" key="1">
    <citation type="submission" date="2012-06" db="EMBL/GenBank/DDBJ databases">
        <title>Complete sequence of chromosome of Mycobacterium chubuense NBB4.</title>
        <authorList>
            <consortium name="US DOE Joint Genome Institute"/>
            <person name="Lucas S."/>
            <person name="Han J."/>
            <person name="Lapidus A."/>
            <person name="Cheng J.-F."/>
            <person name="Goodwin L."/>
            <person name="Pitluck S."/>
            <person name="Peters L."/>
            <person name="Mikhailova N."/>
            <person name="Teshima H."/>
            <person name="Detter J.C."/>
            <person name="Han C."/>
            <person name="Tapia R."/>
            <person name="Land M."/>
            <person name="Hauser L."/>
            <person name="Kyrpides N."/>
            <person name="Ivanova N."/>
            <person name="Pagani I."/>
            <person name="Mattes T."/>
            <person name="Holmes A."/>
            <person name="Rutledge P."/>
            <person name="Paulsen I."/>
            <person name="Coleman N."/>
            <person name="Woyke T."/>
        </authorList>
    </citation>
    <scope>NUCLEOTIDE SEQUENCE [LARGE SCALE GENOMIC DNA]</scope>
    <source>
        <strain evidence="2 3">NBB4</strain>
    </source>
</reference>
<keyword evidence="1" id="KW-1133">Transmembrane helix</keyword>
<evidence type="ECO:0000313" key="2">
    <source>
        <dbReference type="EMBL" id="AFM15380.1"/>
    </source>
</evidence>
<dbReference type="AlphaFoldDB" id="I4BDM3"/>
<organism evidence="2 3">
    <name type="scientific">Mycolicibacterium chubuense (strain NBB4)</name>
    <name type="common">Mycobacterium chubuense</name>
    <dbReference type="NCBI Taxonomy" id="710421"/>
    <lineage>
        <taxon>Bacteria</taxon>
        <taxon>Bacillati</taxon>
        <taxon>Actinomycetota</taxon>
        <taxon>Actinomycetes</taxon>
        <taxon>Mycobacteriales</taxon>
        <taxon>Mycobacteriaceae</taxon>
        <taxon>Mycolicibacterium</taxon>
    </lineage>
</organism>
<dbReference type="STRING" id="710421.Mycch_0562"/>
<feature type="transmembrane region" description="Helical" evidence="1">
    <location>
        <begin position="39"/>
        <end position="56"/>
    </location>
</feature>
<feature type="transmembrane region" description="Helical" evidence="1">
    <location>
        <begin position="62"/>
        <end position="79"/>
    </location>
</feature>
<protein>
    <submittedName>
        <fullName evidence="2">Uncharacterized protein</fullName>
    </submittedName>
</protein>
<dbReference type="Proteomes" id="UP000006057">
    <property type="component" value="Chromosome"/>
</dbReference>
<sequence precursor="true">MTTTSTVLLAAGALALLLGAAIPGWDTGTAPKRAVKRRIYWGGAIIGAVLLFAGGLPDLQSSVAFVAAAAILMIGFAYFRTPHIKIAGQIRSADPRNREPDPPPRRG</sequence>
<evidence type="ECO:0000313" key="3">
    <source>
        <dbReference type="Proteomes" id="UP000006057"/>
    </source>
</evidence>
<keyword evidence="1" id="KW-0812">Transmembrane</keyword>
<dbReference type="OrthoDB" id="4731424at2"/>
<dbReference type="EMBL" id="CP003053">
    <property type="protein sequence ID" value="AFM15380.1"/>
    <property type="molecule type" value="Genomic_DNA"/>
</dbReference>
<dbReference type="RefSeq" id="WP_014813872.1">
    <property type="nucleotide sequence ID" value="NC_018027.1"/>
</dbReference>
<proteinExistence type="predicted"/>